<sequence length="120" mass="12970">MSDQAGSSVAAIQQRQAVLARKHSVIADADRKLAEVLAGAHETMRDSVRRLETIAAEIEHAVSQQDESALDTPMGAREFQRFLVAKQREIAAVVAGARAVSRANSVVLQSLQDQYSVRTG</sequence>
<reference evidence="2" key="1">
    <citation type="submission" date="2022-08" db="EMBL/GenBank/DDBJ databases">
        <title>Mycobacterium kiyosense sp. nov., scotochromogenic slow-glowing species isolated from respiratory specimens.</title>
        <authorList>
            <person name="Fukano H."/>
            <person name="Kazumi Y."/>
            <person name="Sakagami N."/>
            <person name="Ato M."/>
            <person name="Mitarai S."/>
            <person name="Hoshino Y."/>
        </authorList>
    </citation>
    <scope>NUCLEOTIDE SEQUENCE</scope>
    <source>
        <strain evidence="2">1413</strain>
        <strain evidence="1">SRL2020-028</strain>
    </source>
</reference>
<dbReference type="AlphaFoldDB" id="A0A9P3QBD7"/>
<evidence type="ECO:0000313" key="1">
    <source>
        <dbReference type="EMBL" id="GLB83442.1"/>
    </source>
</evidence>
<evidence type="ECO:0000313" key="3">
    <source>
        <dbReference type="Proteomes" id="UP001064782"/>
    </source>
</evidence>
<accession>A0A9P3QBD7</accession>
<organism evidence="2 3">
    <name type="scientific">Mycobacterium kiyosense</name>
    <dbReference type="NCBI Taxonomy" id="2871094"/>
    <lineage>
        <taxon>Bacteria</taxon>
        <taxon>Bacillati</taxon>
        <taxon>Actinomycetota</taxon>
        <taxon>Actinomycetes</taxon>
        <taxon>Mycobacteriales</taxon>
        <taxon>Mycobacteriaceae</taxon>
        <taxon>Mycobacterium</taxon>
    </lineage>
</organism>
<dbReference type="Proteomes" id="UP001165663">
    <property type="component" value="Unassembled WGS sequence"/>
</dbReference>
<name>A0A9P3QBD7_9MYCO</name>
<protein>
    <recommendedName>
        <fullName evidence="4">DUF4226 domain-containing protein</fullName>
    </recommendedName>
</protein>
<evidence type="ECO:0000313" key="2">
    <source>
        <dbReference type="EMBL" id="GLD32047.1"/>
    </source>
</evidence>
<evidence type="ECO:0008006" key="4">
    <source>
        <dbReference type="Google" id="ProtNLM"/>
    </source>
</evidence>
<keyword evidence="3" id="KW-1185">Reference proteome</keyword>
<dbReference type="RefSeq" id="WP_236979352.1">
    <property type="nucleotide sequence ID" value="NZ_BRXE01000026.1"/>
</dbReference>
<comment type="caution">
    <text evidence="2">The sequence shown here is derived from an EMBL/GenBank/DDBJ whole genome shotgun (WGS) entry which is preliminary data.</text>
</comment>
<dbReference type="EMBL" id="BRXE01000026">
    <property type="protein sequence ID" value="GLB83442.1"/>
    <property type="molecule type" value="Genomic_DNA"/>
</dbReference>
<dbReference type="GeneID" id="83631264"/>
<proteinExistence type="predicted"/>
<dbReference type="InterPro" id="IPR019710">
    <property type="entry name" value="DUF4226"/>
</dbReference>
<dbReference type="Pfam" id="PF10774">
    <property type="entry name" value="DUF4226"/>
    <property type="match status" value="1"/>
</dbReference>
<gene>
    <name evidence="2" type="ORF">Mkiyose1413_39300</name>
    <name evidence="1" type="ORF">SRL2020028_26980</name>
</gene>
<dbReference type="EMBL" id="BRZI01000035">
    <property type="protein sequence ID" value="GLD32047.1"/>
    <property type="molecule type" value="Genomic_DNA"/>
</dbReference>
<dbReference type="Proteomes" id="UP001064782">
    <property type="component" value="Unassembled WGS sequence"/>
</dbReference>